<dbReference type="NCBIfam" id="NF001377">
    <property type="entry name" value="PRK00278.2-4"/>
    <property type="match status" value="1"/>
</dbReference>
<gene>
    <name evidence="9 11" type="primary">trpC</name>
    <name evidence="11" type="ORF">EII34_01800</name>
</gene>
<dbReference type="InterPro" id="IPR013785">
    <property type="entry name" value="Aldolase_TIM"/>
</dbReference>
<evidence type="ECO:0000256" key="1">
    <source>
        <dbReference type="ARBA" id="ARBA00001633"/>
    </source>
</evidence>
<dbReference type="HAMAP" id="MF_00134_B">
    <property type="entry name" value="IGPS_B"/>
    <property type="match status" value="1"/>
</dbReference>
<dbReference type="NCBIfam" id="NF001369">
    <property type="entry name" value="PRK00278.1-1"/>
    <property type="match status" value="1"/>
</dbReference>
<dbReference type="OrthoDB" id="9804217at2"/>
<dbReference type="GO" id="GO:0004425">
    <property type="term" value="F:indole-3-glycerol-phosphate synthase activity"/>
    <property type="evidence" value="ECO:0007669"/>
    <property type="project" value="UniProtKB-UniRule"/>
</dbReference>
<proteinExistence type="inferred from homology"/>
<evidence type="ECO:0000259" key="10">
    <source>
        <dbReference type="Pfam" id="PF00218"/>
    </source>
</evidence>
<dbReference type="InterPro" id="IPR011060">
    <property type="entry name" value="RibuloseP-bd_barrel"/>
</dbReference>
<evidence type="ECO:0000256" key="4">
    <source>
        <dbReference type="ARBA" id="ARBA00022605"/>
    </source>
</evidence>
<dbReference type="SUPFAM" id="SSF51366">
    <property type="entry name" value="Ribulose-phoshate binding barrel"/>
    <property type="match status" value="1"/>
</dbReference>
<dbReference type="GO" id="GO:0000162">
    <property type="term" value="P:L-tryptophan biosynthetic process"/>
    <property type="evidence" value="ECO:0007669"/>
    <property type="project" value="UniProtKB-UniRule"/>
</dbReference>
<evidence type="ECO:0000313" key="12">
    <source>
        <dbReference type="Proteomes" id="UP000280819"/>
    </source>
</evidence>
<evidence type="ECO:0000256" key="5">
    <source>
        <dbReference type="ARBA" id="ARBA00022793"/>
    </source>
</evidence>
<evidence type="ECO:0000256" key="9">
    <source>
        <dbReference type="HAMAP-Rule" id="MF_00134"/>
    </source>
</evidence>
<comment type="catalytic activity">
    <reaction evidence="1 9">
        <text>1-(2-carboxyphenylamino)-1-deoxy-D-ribulose 5-phosphate + H(+) = (1S,2R)-1-C-(indol-3-yl)glycerol 3-phosphate + CO2 + H2O</text>
        <dbReference type="Rhea" id="RHEA:23476"/>
        <dbReference type="ChEBI" id="CHEBI:15377"/>
        <dbReference type="ChEBI" id="CHEBI:15378"/>
        <dbReference type="ChEBI" id="CHEBI:16526"/>
        <dbReference type="ChEBI" id="CHEBI:58613"/>
        <dbReference type="ChEBI" id="CHEBI:58866"/>
        <dbReference type="EC" id="4.1.1.48"/>
    </reaction>
</comment>
<dbReference type="UniPathway" id="UPA00035">
    <property type="reaction ID" value="UER00043"/>
</dbReference>
<feature type="domain" description="Indole-3-glycerol phosphate synthase" evidence="10">
    <location>
        <begin position="4"/>
        <end position="250"/>
    </location>
</feature>
<dbReference type="Pfam" id="PF00218">
    <property type="entry name" value="IGPS"/>
    <property type="match status" value="1"/>
</dbReference>
<dbReference type="PROSITE" id="PS00614">
    <property type="entry name" value="IGPS"/>
    <property type="match status" value="1"/>
</dbReference>
<dbReference type="Gene3D" id="3.20.20.70">
    <property type="entry name" value="Aldolase class I"/>
    <property type="match status" value="1"/>
</dbReference>
<name>A0A3P1TCR2_9ACTN</name>
<evidence type="ECO:0000256" key="2">
    <source>
        <dbReference type="ARBA" id="ARBA00004696"/>
    </source>
</evidence>
<evidence type="ECO:0000256" key="6">
    <source>
        <dbReference type="ARBA" id="ARBA00022822"/>
    </source>
</evidence>
<dbReference type="InterPro" id="IPR001468">
    <property type="entry name" value="Indole-3-GlycerolPSynthase_CS"/>
</dbReference>
<dbReference type="RefSeq" id="WP_124842243.1">
    <property type="nucleotide sequence ID" value="NZ_RQZG01000001.1"/>
</dbReference>
<keyword evidence="7 9" id="KW-0057">Aromatic amino acid biosynthesis</keyword>
<dbReference type="FunFam" id="3.20.20.70:FF:000024">
    <property type="entry name" value="Indole-3-glycerol phosphate synthase"/>
    <property type="match status" value="1"/>
</dbReference>
<sequence length="259" mass="27316">MSVLDQIIEGVREDLAVRQSAHPLAEVEAAARAASPARPVQLTGEMLGVIAEVKRRSPSKGDLATIPDPASLAAAYETGGAAAISVLTEQRRFSGSLADLDAVRASVAAPLLRKDFMVEPYQFFEARAHGADLVLLIVAALDDAQLADFLSLGEELGMTALVETHTEQEVERAVAVGAEVIGVNNRNLKTLEVDLAQFGRLASLIPDTCTKVAESGIFTVDDARRVRDEGADAILVGEALVTHGDPMTAVTGFSSLRTS</sequence>
<comment type="caution">
    <text evidence="11">The sequence shown here is derived from an EMBL/GenBank/DDBJ whole genome shotgun (WGS) entry which is preliminary data.</text>
</comment>
<keyword evidence="4 9" id="KW-0028">Amino-acid biosynthesis</keyword>
<protein>
    <recommendedName>
        <fullName evidence="9">Indole-3-glycerol phosphate synthase</fullName>
        <shortName evidence="9">IGPS</shortName>
        <ecNumber evidence="9">4.1.1.48</ecNumber>
    </recommendedName>
</protein>
<keyword evidence="5 9" id="KW-0210">Decarboxylase</keyword>
<organism evidence="11 12">
    <name type="scientific">Arachnia propionica</name>
    <dbReference type="NCBI Taxonomy" id="1750"/>
    <lineage>
        <taxon>Bacteria</taxon>
        <taxon>Bacillati</taxon>
        <taxon>Actinomycetota</taxon>
        <taxon>Actinomycetes</taxon>
        <taxon>Propionibacteriales</taxon>
        <taxon>Propionibacteriaceae</taxon>
        <taxon>Arachnia</taxon>
    </lineage>
</organism>
<dbReference type="GO" id="GO:0004640">
    <property type="term" value="F:phosphoribosylanthranilate isomerase activity"/>
    <property type="evidence" value="ECO:0007669"/>
    <property type="project" value="TreeGrafter"/>
</dbReference>
<keyword evidence="6 9" id="KW-0822">Tryptophan biosynthesis</keyword>
<dbReference type="AlphaFoldDB" id="A0A3P1TCR2"/>
<comment type="similarity">
    <text evidence="3 9">Belongs to the TrpC family.</text>
</comment>
<evidence type="ECO:0000256" key="3">
    <source>
        <dbReference type="ARBA" id="ARBA00008737"/>
    </source>
</evidence>
<dbReference type="EC" id="4.1.1.48" evidence="9"/>
<comment type="pathway">
    <text evidence="2 9">Amino-acid biosynthesis; L-tryptophan biosynthesis; L-tryptophan from chorismate: step 4/5.</text>
</comment>
<dbReference type="CDD" id="cd00331">
    <property type="entry name" value="IGPS"/>
    <property type="match status" value="1"/>
</dbReference>
<dbReference type="InterPro" id="IPR013798">
    <property type="entry name" value="Indole-3-glycerol_P_synth_dom"/>
</dbReference>
<reference evidence="11 12" key="1">
    <citation type="submission" date="2018-11" db="EMBL/GenBank/DDBJ databases">
        <title>Genomes From Bacteria Associated with the Canine Oral Cavity: a Test Case for Automated Genome-Based Taxonomic Assignment.</title>
        <authorList>
            <person name="Coil D.A."/>
            <person name="Jospin G."/>
            <person name="Darling A.E."/>
            <person name="Wallis C."/>
            <person name="Davis I.J."/>
            <person name="Harris S."/>
            <person name="Eisen J.A."/>
            <person name="Holcombe L.J."/>
            <person name="O'Flynn C."/>
        </authorList>
    </citation>
    <scope>NUCLEOTIDE SEQUENCE [LARGE SCALE GENOMIC DNA]</scope>
    <source>
        <strain evidence="11 12">OH887_COT-365</strain>
    </source>
</reference>
<dbReference type="PANTHER" id="PTHR22854">
    <property type="entry name" value="TRYPTOPHAN BIOSYNTHESIS PROTEIN"/>
    <property type="match status" value="1"/>
</dbReference>
<dbReference type="InterPro" id="IPR045186">
    <property type="entry name" value="Indole-3-glycerol_P_synth"/>
</dbReference>
<keyword evidence="8 9" id="KW-0456">Lyase</keyword>
<evidence type="ECO:0000256" key="7">
    <source>
        <dbReference type="ARBA" id="ARBA00023141"/>
    </source>
</evidence>
<accession>A0A3P1TCR2</accession>
<dbReference type="Proteomes" id="UP000280819">
    <property type="component" value="Unassembled WGS sequence"/>
</dbReference>
<dbReference type="EMBL" id="RQZG01000001">
    <property type="protein sequence ID" value="RRD07241.1"/>
    <property type="molecule type" value="Genomic_DNA"/>
</dbReference>
<evidence type="ECO:0000256" key="8">
    <source>
        <dbReference type="ARBA" id="ARBA00023239"/>
    </source>
</evidence>
<dbReference type="PANTHER" id="PTHR22854:SF2">
    <property type="entry name" value="INDOLE-3-GLYCEROL-PHOSPHATE SYNTHASE"/>
    <property type="match status" value="1"/>
</dbReference>
<evidence type="ECO:0000313" key="11">
    <source>
        <dbReference type="EMBL" id="RRD07241.1"/>
    </source>
</evidence>